<feature type="transmembrane region" description="Helical" evidence="1">
    <location>
        <begin position="12"/>
        <end position="28"/>
    </location>
</feature>
<proteinExistence type="predicted"/>
<accession>A0A372MEI6</accession>
<dbReference type="InterPro" id="IPR005530">
    <property type="entry name" value="SPW"/>
</dbReference>
<dbReference type="Pfam" id="PF03779">
    <property type="entry name" value="SPW"/>
    <property type="match status" value="1"/>
</dbReference>
<dbReference type="Proteomes" id="UP000264002">
    <property type="component" value="Unassembled WGS sequence"/>
</dbReference>
<dbReference type="RefSeq" id="WP_117331540.1">
    <property type="nucleotide sequence ID" value="NZ_QUWK01000023.1"/>
</dbReference>
<comment type="caution">
    <text evidence="3">The sequence shown here is derived from an EMBL/GenBank/DDBJ whole genome shotgun (WGS) entry which is preliminary data.</text>
</comment>
<feature type="domain" description="SPW repeat-containing integral membrane" evidence="2">
    <location>
        <begin position="7"/>
        <end position="97"/>
    </location>
</feature>
<evidence type="ECO:0000259" key="2">
    <source>
        <dbReference type="Pfam" id="PF03779"/>
    </source>
</evidence>
<evidence type="ECO:0000256" key="1">
    <source>
        <dbReference type="SAM" id="Phobius"/>
    </source>
</evidence>
<gene>
    <name evidence="3" type="ORF">DYP60_13475</name>
</gene>
<name>A0A372MEI6_9SPIR</name>
<reference evidence="3 4" key="2">
    <citation type="submission" date="2018-09" db="EMBL/GenBank/DDBJ databases">
        <title>Genome of Sphaerochaeta halotolerans strain 4-11.</title>
        <authorList>
            <person name="Nazina T.N."/>
            <person name="Sokolova D.S."/>
        </authorList>
    </citation>
    <scope>NUCLEOTIDE SEQUENCE [LARGE SCALE GENOMIC DNA]</scope>
    <source>
        <strain evidence="3 4">4-11</strain>
    </source>
</reference>
<protein>
    <recommendedName>
        <fullName evidence="2">SPW repeat-containing integral membrane domain-containing protein</fullName>
    </recommendedName>
</protein>
<keyword evidence="1" id="KW-0812">Transmembrane</keyword>
<keyword evidence="4" id="KW-1185">Reference proteome</keyword>
<keyword evidence="1" id="KW-1133">Transmembrane helix</keyword>
<keyword evidence="1" id="KW-0472">Membrane</keyword>
<feature type="transmembrane region" description="Helical" evidence="1">
    <location>
        <begin position="34"/>
        <end position="52"/>
    </location>
</feature>
<organism evidence="3 4">
    <name type="scientific">Sphaerochaeta halotolerans</name>
    <dbReference type="NCBI Taxonomy" id="2293840"/>
    <lineage>
        <taxon>Bacteria</taxon>
        <taxon>Pseudomonadati</taxon>
        <taxon>Spirochaetota</taxon>
        <taxon>Spirochaetia</taxon>
        <taxon>Spirochaetales</taxon>
        <taxon>Sphaerochaetaceae</taxon>
        <taxon>Sphaerochaeta</taxon>
    </lineage>
</organism>
<sequence length="105" mass="11520">MDKFKRTQDWTVAVLGLYAAFSPLFYTYSGGSGFSVVIAIAIVICAVIALSLPESKPVQWILIVASVLLFIVPWISSITGWAAWNLRIVSIIMIILEAKTMKTIA</sequence>
<feature type="transmembrane region" description="Helical" evidence="1">
    <location>
        <begin position="59"/>
        <end position="75"/>
    </location>
</feature>
<reference evidence="4" key="1">
    <citation type="submission" date="2018-08" db="EMBL/GenBank/DDBJ databases">
        <authorList>
            <person name="Grouzdev D.S."/>
            <person name="Krutkina M.S."/>
        </authorList>
    </citation>
    <scope>NUCLEOTIDE SEQUENCE [LARGE SCALE GENOMIC DNA]</scope>
    <source>
        <strain evidence="4">4-11</strain>
    </source>
</reference>
<evidence type="ECO:0000313" key="4">
    <source>
        <dbReference type="Proteomes" id="UP000264002"/>
    </source>
</evidence>
<dbReference type="AlphaFoldDB" id="A0A372MEI6"/>
<evidence type="ECO:0000313" key="3">
    <source>
        <dbReference type="EMBL" id="RFU93696.1"/>
    </source>
</evidence>
<dbReference type="EMBL" id="QUWK01000023">
    <property type="protein sequence ID" value="RFU93696.1"/>
    <property type="molecule type" value="Genomic_DNA"/>
</dbReference>